<evidence type="ECO:0000313" key="4">
    <source>
        <dbReference type="EMBL" id="SVC54781.1"/>
    </source>
</evidence>
<sequence length="61" mass="6078">VIVFGSANIDLVMPVLAVPVPGETVLTESYLAVPGGKGANQALAARRAGARVSFVGAVGQD</sequence>
<dbReference type="PRINTS" id="PR00990">
    <property type="entry name" value="RIBOKINASE"/>
</dbReference>
<accession>A0A382N5F2</accession>
<gene>
    <name evidence="4" type="ORF">METZ01_LOCUS307635</name>
</gene>
<feature type="non-terminal residue" evidence="4">
    <location>
        <position position="1"/>
    </location>
</feature>
<dbReference type="GO" id="GO:0016301">
    <property type="term" value="F:kinase activity"/>
    <property type="evidence" value="ECO:0007669"/>
    <property type="project" value="UniProtKB-KW"/>
</dbReference>
<dbReference type="SUPFAM" id="SSF53613">
    <property type="entry name" value="Ribokinase-like"/>
    <property type="match status" value="1"/>
</dbReference>
<keyword evidence="2" id="KW-0418">Kinase</keyword>
<dbReference type="InterPro" id="IPR011611">
    <property type="entry name" value="PfkB_dom"/>
</dbReference>
<dbReference type="PANTHER" id="PTHR10584">
    <property type="entry name" value="SUGAR KINASE"/>
    <property type="match status" value="1"/>
</dbReference>
<reference evidence="4" key="1">
    <citation type="submission" date="2018-05" db="EMBL/GenBank/DDBJ databases">
        <authorList>
            <person name="Lanie J.A."/>
            <person name="Ng W.-L."/>
            <person name="Kazmierczak K.M."/>
            <person name="Andrzejewski T.M."/>
            <person name="Davidsen T.M."/>
            <person name="Wayne K.J."/>
            <person name="Tettelin H."/>
            <person name="Glass J.I."/>
            <person name="Rusch D."/>
            <person name="Podicherti R."/>
            <person name="Tsui H.-C.T."/>
            <person name="Winkler M.E."/>
        </authorList>
    </citation>
    <scope>NUCLEOTIDE SEQUENCE</scope>
</reference>
<evidence type="ECO:0000256" key="1">
    <source>
        <dbReference type="ARBA" id="ARBA00022679"/>
    </source>
</evidence>
<protein>
    <recommendedName>
        <fullName evidence="3">Carbohydrate kinase PfkB domain-containing protein</fullName>
    </recommendedName>
</protein>
<dbReference type="Pfam" id="PF00294">
    <property type="entry name" value="PfkB"/>
    <property type="match status" value="1"/>
</dbReference>
<dbReference type="AlphaFoldDB" id="A0A382N5F2"/>
<proteinExistence type="predicted"/>
<name>A0A382N5F2_9ZZZZ</name>
<dbReference type="EMBL" id="UINC01097236">
    <property type="protein sequence ID" value="SVC54781.1"/>
    <property type="molecule type" value="Genomic_DNA"/>
</dbReference>
<evidence type="ECO:0000256" key="2">
    <source>
        <dbReference type="ARBA" id="ARBA00022777"/>
    </source>
</evidence>
<dbReference type="GO" id="GO:0005829">
    <property type="term" value="C:cytosol"/>
    <property type="evidence" value="ECO:0007669"/>
    <property type="project" value="TreeGrafter"/>
</dbReference>
<dbReference type="PANTHER" id="PTHR10584:SF166">
    <property type="entry name" value="RIBOKINASE"/>
    <property type="match status" value="1"/>
</dbReference>
<evidence type="ECO:0000259" key="3">
    <source>
        <dbReference type="Pfam" id="PF00294"/>
    </source>
</evidence>
<dbReference type="InterPro" id="IPR029056">
    <property type="entry name" value="Ribokinase-like"/>
</dbReference>
<feature type="non-terminal residue" evidence="4">
    <location>
        <position position="61"/>
    </location>
</feature>
<keyword evidence="1" id="KW-0808">Transferase</keyword>
<dbReference type="GO" id="GO:0006796">
    <property type="term" value="P:phosphate-containing compound metabolic process"/>
    <property type="evidence" value="ECO:0007669"/>
    <property type="project" value="UniProtKB-ARBA"/>
</dbReference>
<dbReference type="InterPro" id="IPR002139">
    <property type="entry name" value="Ribo/fructo_kinase"/>
</dbReference>
<feature type="domain" description="Carbohydrate kinase PfkB" evidence="3">
    <location>
        <begin position="1"/>
        <end position="61"/>
    </location>
</feature>
<organism evidence="4">
    <name type="scientific">marine metagenome</name>
    <dbReference type="NCBI Taxonomy" id="408172"/>
    <lineage>
        <taxon>unclassified sequences</taxon>
        <taxon>metagenomes</taxon>
        <taxon>ecological metagenomes</taxon>
    </lineage>
</organism>
<dbReference type="Gene3D" id="3.40.1190.20">
    <property type="match status" value="1"/>
</dbReference>